<evidence type="ECO:0008006" key="4">
    <source>
        <dbReference type="Google" id="ProtNLM"/>
    </source>
</evidence>
<feature type="compositionally biased region" description="Acidic residues" evidence="1">
    <location>
        <begin position="163"/>
        <end position="174"/>
    </location>
</feature>
<gene>
    <name evidence="2" type="ORF">Ga0061061_11641</name>
</gene>
<name>A0ABM9UHN6_9HYPH</name>
<protein>
    <recommendedName>
        <fullName evidence="4">Phage DNA packaging protein, Nu1 subunit of terminase</fullName>
    </recommendedName>
</protein>
<evidence type="ECO:0000313" key="2">
    <source>
        <dbReference type="EMBL" id="CUA90900.1"/>
    </source>
</evidence>
<organism evidence="2 3">
    <name type="scientific">Chelatococcus sambhunathii</name>
    <dbReference type="NCBI Taxonomy" id="363953"/>
    <lineage>
        <taxon>Bacteria</taxon>
        <taxon>Pseudomonadati</taxon>
        <taxon>Pseudomonadota</taxon>
        <taxon>Alphaproteobacteria</taxon>
        <taxon>Hyphomicrobiales</taxon>
        <taxon>Chelatococcaceae</taxon>
        <taxon>Chelatococcus</taxon>
    </lineage>
</organism>
<accession>A0ABM9UHN6</accession>
<evidence type="ECO:0000256" key="1">
    <source>
        <dbReference type="SAM" id="MobiDB-lite"/>
    </source>
</evidence>
<reference evidence="2 3" key="1">
    <citation type="submission" date="2015-08" db="EMBL/GenBank/DDBJ databases">
        <authorList>
            <person name="Varghese N."/>
        </authorList>
    </citation>
    <scope>NUCLEOTIDE SEQUENCE [LARGE SCALE GENOMIC DNA]</scope>
    <source>
        <strain evidence="2 3">DSM 18167</strain>
    </source>
</reference>
<keyword evidence="3" id="KW-1185">Reference proteome</keyword>
<dbReference type="RefSeq" id="WP_141659724.1">
    <property type="nucleotide sequence ID" value="NZ_CYHC01000016.1"/>
</dbReference>
<proteinExistence type="predicted"/>
<comment type="caution">
    <text evidence="2">The sequence shown here is derived from an EMBL/GenBank/DDBJ whole genome shotgun (WGS) entry which is preliminary data.</text>
</comment>
<sequence>MPKGVPKQASTGKLPERLTAGDMARVLALTTERLRQLSREGAIPKSIRGAYPAEETIRGYVAWLRDEDRRSTKSAGESAVRRARARQIELRTARDQRELVPWQEATAYTQEIVGMLIARMQGLPAQVTRDPALRSKIEDAIDAIRTDVADRAAELEKGLGDSQDPDPADDEADT</sequence>
<evidence type="ECO:0000313" key="3">
    <source>
        <dbReference type="Proteomes" id="UP000182178"/>
    </source>
</evidence>
<feature type="region of interest" description="Disordered" evidence="1">
    <location>
        <begin position="153"/>
        <end position="174"/>
    </location>
</feature>
<dbReference type="EMBL" id="CYHC01000016">
    <property type="protein sequence ID" value="CUA90900.1"/>
    <property type="molecule type" value="Genomic_DNA"/>
</dbReference>
<dbReference type="Proteomes" id="UP000182178">
    <property type="component" value="Unassembled WGS sequence"/>
</dbReference>